<name>A0ABW3KF48_9GAMM</name>
<evidence type="ECO:0000313" key="7">
    <source>
        <dbReference type="Proteomes" id="UP001597048"/>
    </source>
</evidence>
<feature type="transmembrane region" description="Helical" evidence="5">
    <location>
        <begin position="21"/>
        <end position="46"/>
    </location>
</feature>
<keyword evidence="3 5" id="KW-1133">Transmembrane helix</keyword>
<feature type="transmembrane region" description="Helical" evidence="5">
    <location>
        <begin position="52"/>
        <end position="70"/>
    </location>
</feature>
<evidence type="ECO:0000256" key="4">
    <source>
        <dbReference type="ARBA" id="ARBA00023136"/>
    </source>
</evidence>
<keyword evidence="2 5" id="KW-0812">Transmembrane</keyword>
<keyword evidence="4 5" id="KW-0472">Membrane</keyword>
<feature type="transmembrane region" description="Helical" evidence="5">
    <location>
        <begin position="181"/>
        <end position="203"/>
    </location>
</feature>
<reference evidence="7" key="1">
    <citation type="journal article" date="2019" name="Int. J. Syst. Evol. Microbiol.">
        <title>The Global Catalogue of Microorganisms (GCM) 10K type strain sequencing project: providing services to taxonomists for standard genome sequencing and annotation.</title>
        <authorList>
            <consortium name="The Broad Institute Genomics Platform"/>
            <consortium name="The Broad Institute Genome Sequencing Center for Infectious Disease"/>
            <person name="Wu L."/>
            <person name="Ma J."/>
        </authorList>
    </citation>
    <scope>NUCLEOTIDE SEQUENCE [LARGE SCALE GENOMIC DNA]</scope>
    <source>
        <strain evidence="7">CCUG 60525</strain>
    </source>
</reference>
<gene>
    <name evidence="6" type="ORF">ACFQ1C_03640</name>
</gene>
<evidence type="ECO:0000256" key="2">
    <source>
        <dbReference type="ARBA" id="ARBA00022692"/>
    </source>
</evidence>
<proteinExistence type="predicted"/>
<dbReference type="EMBL" id="JBHTJS010000008">
    <property type="protein sequence ID" value="MFD1007249.1"/>
    <property type="molecule type" value="Genomic_DNA"/>
</dbReference>
<evidence type="ECO:0000256" key="3">
    <source>
        <dbReference type="ARBA" id="ARBA00022989"/>
    </source>
</evidence>
<feature type="transmembrane region" description="Helical" evidence="5">
    <location>
        <begin position="210"/>
        <end position="232"/>
    </location>
</feature>
<dbReference type="RefSeq" id="WP_379557173.1">
    <property type="nucleotide sequence ID" value="NZ_JBHTJS010000008.1"/>
</dbReference>
<protein>
    <submittedName>
        <fullName evidence="6">VIT family protein</fullName>
    </submittedName>
</protein>
<keyword evidence="7" id="KW-1185">Reference proteome</keyword>
<sequence length="237" mass="24748">MNEEKQKRAHPRRSVATRLNWLRAGVLGANDGIISTAGLVIGVAAASADAQHIATAGVAGLVAGAVSMALGEYVSVSTQRDTETALIAKKQDQLKACPNEARDWLVSFLHARGVSQATSNTAIYEMREGEVLRAHLLHKFGVDESEIANPWVAAGSSMLSFSLGAALPLVAILLPPADSRISVAFLSVLIGLVVTGWLSAFLGQSSKRSAIIRLVVGGAIAMTVTYGIGQFLGTSVT</sequence>
<comment type="subcellular location">
    <subcellularLocation>
        <location evidence="1">Endomembrane system</location>
        <topology evidence="1">Multi-pass membrane protein</topology>
    </subcellularLocation>
</comment>
<evidence type="ECO:0000313" key="6">
    <source>
        <dbReference type="EMBL" id="MFD1007249.1"/>
    </source>
</evidence>
<feature type="transmembrane region" description="Helical" evidence="5">
    <location>
        <begin position="151"/>
        <end position="175"/>
    </location>
</feature>
<accession>A0ABW3KF48</accession>
<evidence type="ECO:0000256" key="1">
    <source>
        <dbReference type="ARBA" id="ARBA00004127"/>
    </source>
</evidence>
<dbReference type="CDD" id="cd02432">
    <property type="entry name" value="Nodulin-21_like_1"/>
    <property type="match status" value="1"/>
</dbReference>
<dbReference type="PANTHER" id="PTHR31851">
    <property type="entry name" value="FE(2+)/MN(2+) TRANSPORTER PCL1"/>
    <property type="match status" value="1"/>
</dbReference>
<evidence type="ECO:0000256" key="5">
    <source>
        <dbReference type="SAM" id="Phobius"/>
    </source>
</evidence>
<dbReference type="Pfam" id="PF01988">
    <property type="entry name" value="VIT1"/>
    <property type="match status" value="1"/>
</dbReference>
<organism evidence="6 7">
    <name type="scientific">Oceanisphaera ostreae</name>
    <dbReference type="NCBI Taxonomy" id="914151"/>
    <lineage>
        <taxon>Bacteria</taxon>
        <taxon>Pseudomonadati</taxon>
        <taxon>Pseudomonadota</taxon>
        <taxon>Gammaproteobacteria</taxon>
        <taxon>Aeromonadales</taxon>
        <taxon>Aeromonadaceae</taxon>
        <taxon>Oceanisphaera</taxon>
    </lineage>
</organism>
<comment type="caution">
    <text evidence="6">The sequence shown here is derived from an EMBL/GenBank/DDBJ whole genome shotgun (WGS) entry which is preliminary data.</text>
</comment>
<dbReference type="InterPro" id="IPR008217">
    <property type="entry name" value="Ccc1_fam"/>
</dbReference>
<dbReference type="Proteomes" id="UP001597048">
    <property type="component" value="Unassembled WGS sequence"/>
</dbReference>